<sequence>MASSYPNSIPTPPFSPQFSQSLPHDHDNPLRPTINLLDSLVTFYQQERMWVYRTRATLEHAFQDDPSPCGDECSIQPPAENRSLDSSARQKHKRSRSDTASSDQPASRWMHRKKRFKLRLDGLSPRHKHTATPVSQSPKPGLHTREHILELFDKMIEARMESCQRVNQLVRNANRADIHFR</sequence>
<name>A0A2A9NRV4_9AGAR</name>
<reference evidence="2 3" key="1">
    <citation type="submission" date="2014-02" db="EMBL/GenBank/DDBJ databases">
        <title>Transposable element dynamics among asymbiotic and ectomycorrhizal Amanita fungi.</title>
        <authorList>
            <consortium name="DOE Joint Genome Institute"/>
            <person name="Hess J."/>
            <person name="Skrede I."/>
            <person name="Wolfe B."/>
            <person name="LaButti K."/>
            <person name="Ohm R.A."/>
            <person name="Grigoriev I.V."/>
            <person name="Pringle A."/>
        </authorList>
    </citation>
    <scope>NUCLEOTIDE SEQUENCE [LARGE SCALE GENOMIC DNA]</scope>
    <source>
        <strain evidence="2 3">SKay4041</strain>
    </source>
</reference>
<evidence type="ECO:0000256" key="1">
    <source>
        <dbReference type="SAM" id="MobiDB-lite"/>
    </source>
</evidence>
<protein>
    <submittedName>
        <fullName evidence="2">Uncharacterized protein</fullName>
    </submittedName>
</protein>
<dbReference type="AlphaFoldDB" id="A0A2A9NRV4"/>
<dbReference type="Proteomes" id="UP000242287">
    <property type="component" value="Unassembled WGS sequence"/>
</dbReference>
<dbReference type="EMBL" id="KZ301977">
    <property type="protein sequence ID" value="PFH52838.1"/>
    <property type="molecule type" value="Genomic_DNA"/>
</dbReference>
<feature type="region of interest" description="Disordered" evidence="1">
    <location>
        <begin position="62"/>
        <end position="141"/>
    </location>
</feature>
<organism evidence="2 3">
    <name type="scientific">Amanita thiersii Skay4041</name>
    <dbReference type="NCBI Taxonomy" id="703135"/>
    <lineage>
        <taxon>Eukaryota</taxon>
        <taxon>Fungi</taxon>
        <taxon>Dikarya</taxon>
        <taxon>Basidiomycota</taxon>
        <taxon>Agaricomycotina</taxon>
        <taxon>Agaricomycetes</taxon>
        <taxon>Agaricomycetidae</taxon>
        <taxon>Agaricales</taxon>
        <taxon>Pluteineae</taxon>
        <taxon>Amanitaceae</taxon>
        <taxon>Amanita</taxon>
    </lineage>
</organism>
<feature type="region of interest" description="Disordered" evidence="1">
    <location>
        <begin position="1"/>
        <end position="30"/>
    </location>
</feature>
<gene>
    <name evidence="2" type="ORF">AMATHDRAFT_1880</name>
</gene>
<dbReference type="OrthoDB" id="3217075at2759"/>
<keyword evidence="3" id="KW-1185">Reference proteome</keyword>
<proteinExistence type="predicted"/>
<evidence type="ECO:0000313" key="2">
    <source>
        <dbReference type="EMBL" id="PFH52838.1"/>
    </source>
</evidence>
<accession>A0A2A9NRV4</accession>
<evidence type="ECO:0000313" key="3">
    <source>
        <dbReference type="Proteomes" id="UP000242287"/>
    </source>
</evidence>